<dbReference type="Gene3D" id="1.10.10.60">
    <property type="entry name" value="Homeodomain-like"/>
    <property type="match status" value="1"/>
</dbReference>
<dbReference type="InterPro" id="IPR009057">
    <property type="entry name" value="Homeodomain-like_sf"/>
</dbReference>
<keyword evidence="4" id="KW-1185">Reference proteome</keyword>
<sequence>MPKILGYARISSGSQDVESQKAVLEKAGCVVVFTETGNGSKLEGRTQLETALKLLDAGDELVAFSPDRIARDTADLLMVARRVVEMGAALRMLEPPLKFDGSDIMAEMMLTLFGLIGKVEKHFIRARQARGIAARKAANDGGYNGRPPSINPEEVRALREKGMGATAIANELKIGRASVYRLLGENGAGKSGANARAPAA</sequence>
<reference evidence="4" key="1">
    <citation type="submission" date="2017-06" db="EMBL/GenBank/DDBJ databases">
        <authorList>
            <person name="Varghese N."/>
            <person name="Submissions S."/>
        </authorList>
    </citation>
    <scope>NUCLEOTIDE SEQUENCE [LARGE SCALE GENOMIC DNA]</scope>
    <source>
        <strain evidence="4">DSM 137</strain>
    </source>
</reference>
<dbReference type="OrthoDB" id="9800103at2"/>
<evidence type="ECO:0000256" key="1">
    <source>
        <dbReference type="ARBA" id="ARBA00009913"/>
    </source>
</evidence>
<evidence type="ECO:0000259" key="2">
    <source>
        <dbReference type="PROSITE" id="PS51736"/>
    </source>
</evidence>
<dbReference type="InterPro" id="IPR006119">
    <property type="entry name" value="Resolv_N"/>
</dbReference>
<dbReference type="SUPFAM" id="SSF46689">
    <property type="entry name" value="Homeodomain-like"/>
    <property type="match status" value="1"/>
</dbReference>
<dbReference type="EMBL" id="FYDG01000033">
    <property type="protein sequence ID" value="SNB84177.1"/>
    <property type="molecule type" value="Genomic_DNA"/>
</dbReference>
<name>A0A212SET5_RHOAC</name>
<comment type="similarity">
    <text evidence="1">Belongs to the site-specific recombinase resolvase family.</text>
</comment>
<dbReference type="RefSeq" id="WP_088522610.1">
    <property type="nucleotide sequence ID" value="NZ_FYDG01000033.1"/>
</dbReference>
<dbReference type="PANTHER" id="PTHR30461">
    <property type="entry name" value="DNA-INVERTASE FROM LAMBDOID PROPHAGE"/>
    <property type="match status" value="1"/>
</dbReference>
<protein>
    <submittedName>
        <fullName evidence="3">Site-specific DNA recombinase</fullName>
    </submittedName>
</protein>
<dbReference type="InterPro" id="IPR050639">
    <property type="entry name" value="SSR_resolvase"/>
</dbReference>
<dbReference type="Gene3D" id="3.40.50.1390">
    <property type="entry name" value="Resolvase, N-terminal catalytic domain"/>
    <property type="match status" value="1"/>
</dbReference>
<evidence type="ECO:0000313" key="4">
    <source>
        <dbReference type="Proteomes" id="UP000198418"/>
    </source>
</evidence>
<dbReference type="Proteomes" id="UP000198418">
    <property type="component" value="Unassembled WGS sequence"/>
</dbReference>
<dbReference type="SUPFAM" id="SSF53041">
    <property type="entry name" value="Resolvase-like"/>
    <property type="match status" value="1"/>
</dbReference>
<dbReference type="PROSITE" id="PS51736">
    <property type="entry name" value="RECOMBINASES_3"/>
    <property type="match status" value="1"/>
</dbReference>
<dbReference type="Pfam" id="PF00239">
    <property type="entry name" value="Resolvase"/>
    <property type="match status" value="1"/>
</dbReference>
<evidence type="ECO:0000313" key="3">
    <source>
        <dbReference type="EMBL" id="SNB84177.1"/>
    </source>
</evidence>
<dbReference type="GO" id="GO:0000150">
    <property type="term" value="F:DNA strand exchange activity"/>
    <property type="evidence" value="ECO:0007669"/>
    <property type="project" value="InterPro"/>
</dbReference>
<dbReference type="Pfam" id="PF02796">
    <property type="entry name" value="HTH_7"/>
    <property type="match status" value="1"/>
</dbReference>
<dbReference type="CDD" id="cd03768">
    <property type="entry name" value="SR_ResInv"/>
    <property type="match status" value="1"/>
</dbReference>
<accession>A0A212SET5</accession>
<dbReference type="GO" id="GO:0003677">
    <property type="term" value="F:DNA binding"/>
    <property type="evidence" value="ECO:0007669"/>
    <property type="project" value="InterPro"/>
</dbReference>
<organism evidence="3 4">
    <name type="scientific">Rhodoblastus acidophilus</name>
    <name type="common">Rhodopseudomonas acidophila</name>
    <dbReference type="NCBI Taxonomy" id="1074"/>
    <lineage>
        <taxon>Bacteria</taxon>
        <taxon>Pseudomonadati</taxon>
        <taxon>Pseudomonadota</taxon>
        <taxon>Alphaproteobacteria</taxon>
        <taxon>Hyphomicrobiales</taxon>
        <taxon>Rhodoblastaceae</taxon>
        <taxon>Rhodoblastus</taxon>
    </lineage>
</organism>
<feature type="domain" description="Resolvase/invertase-type recombinase catalytic" evidence="2">
    <location>
        <begin position="3"/>
        <end position="139"/>
    </location>
</feature>
<dbReference type="InterPro" id="IPR036162">
    <property type="entry name" value="Resolvase-like_N_sf"/>
</dbReference>
<dbReference type="PANTHER" id="PTHR30461:SF26">
    <property type="entry name" value="RESOLVASE HOMOLOG YNEB"/>
    <property type="match status" value="1"/>
</dbReference>
<dbReference type="AlphaFoldDB" id="A0A212SET5"/>
<dbReference type="SMART" id="SM00857">
    <property type="entry name" value="Resolvase"/>
    <property type="match status" value="1"/>
</dbReference>
<dbReference type="InterPro" id="IPR006120">
    <property type="entry name" value="Resolvase_HTH_dom"/>
</dbReference>
<proteinExistence type="inferred from homology"/>
<gene>
    <name evidence="3" type="ORF">SAMN06265338_13317</name>
</gene>